<gene>
    <name evidence="7" type="ORF">ACFQ44_00580</name>
</gene>
<dbReference type="GO" id="GO:0016491">
    <property type="term" value="F:oxidoreductase activity"/>
    <property type="evidence" value="ECO:0007669"/>
    <property type="project" value="UniProtKB-KW"/>
</dbReference>
<feature type="domain" description="Pyridine nucleotide-disulphide oxidoreductase dimerisation" evidence="5">
    <location>
        <begin position="333"/>
        <end position="434"/>
    </location>
</feature>
<keyword evidence="4" id="KW-0274">FAD</keyword>
<proteinExistence type="inferred from homology"/>
<organism evidence="7 8">
    <name type="scientific">Levilactobacillus lanxiensis</name>
    <dbReference type="NCBI Taxonomy" id="2799568"/>
    <lineage>
        <taxon>Bacteria</taxon>
        <taxon>Bacillati</taxon>
        <taxon>Bacillota</taxon>
        <taxon>Bacilli</taxon>
        <taxon>Lactobacillales</taxon>
        <taxon>Lactobacillaceae</taxon>
        <taxon>Levilactobacillus</taxon>
    </lineage>
</organism>
<evidence type="ECO:0000256" key="2">
    <source>
        <dbReference type="ARBA" id="ARBA00007532"/>
    </source>
</evidence>
<comment type="cofactor">
    <cofactor evidence="1">
        <name>FAD</name>
        <dbReference type="ChEBI" id="CHEBI:57692"/>
    </cofactor>
</comment>
<dbReference type="Pfam" id="PF07992">
    <property type="entry name" value="Pyr_redox_2"/>
    <property type="match status" value="1"/>
</dbReference>
<evidence type="ECO:0000313" key="7">
    <source>
        <dbReference type="EMBL" id="MFD1454170.1"/>
    </source>
</evidence>
<evidence type="ECO:0000259" key="5">
    <source>
        <dbReference type="Pfam" id="PF02852"/>
    </source>
</evidence>
<keyword evidence="8" id="KW-1185">Reference proteome</keyword>
<name>A0ABW4D0M0_9LACO</name>
<evidence type="ECO:0000259" key="6">
    <source>
        <dbReference type="Pfam" id="PF07992"/>
    </source>
</evidence>
<dbReference type="PRINTS" id="PR00368">
    <property type="entry name" value="FADPNR"/>
</dbReference>
<dbReference type="InterPro" id="IPR016156">
    <property type="entry name" value="FAD/NAD-linked_Rdtase_dimer_sf"/>
</dbReference>
<dbReference type="SUPFAM" id="SSF55424">
    <property type="entry name" value="FAD/NAD-linked reductases, dimerisation (C-terminal) domain"/>
    <property type="match status" value="1"/>
</dbReference>
<dbReference type="PIRSF" id="PIRSF000350">
    <property type="entry name" value="Mercury_reductase_MerA"/>
    <property type="match status" value="1"/>
</dbReference>
<comment type="similarity">
    <text evidence="2">Belongs to the class-I pyridine nucleotide-disulfide oxidoreductase family.</text>
</comment>
<dbReference type="InterPro" id="IPR036188">
    <property type="entry name" value="FAD/NAD-bd_sf"/>
</dbReference>
<accession>A0ABW4D0M0</accession>
<keyword evidence="7" id="KW-0560">Oxidoreductase</keyword>
<dbReference type="Gene3D" id="3.30.390.30">
    <property type="match status" value="1"/>
</dbReference>
<dbReference type="PRINTS" id="PR00411">
    <property type="entry name" value="PNDRDTASEI"/>
</dbReference>
<dbReference type="Pfam" id="PF02852">
    <property type="entry name" value="Pyr_redox_dim"/>
    <property type="match status" value="1"/>
</dbReference>
<dbReference type="EMBL" id="JBHTOD010000001">
    <property type="protein sequence ID" value="MFD1454170.1"/>
    <property type="molecule type" value="Genomic_DNA"/>
</dbReference>
<dbReference type="PANTHER" id="PTHR43014">
    <property type="entry name" value="MERCURIC REDUCTASE"/>
    <property type="match status" value="1"/>
</dbReference>
<dbReference type="InterPro" id="IPR001100">
    <property type="entry name" value="Pyr_nuc-diS_OxRdtase"/>
</dbReference>
<dbReference type="SUPFAM" id="SSF51905">
    <property type="entry name" value="FAD/NAD(P)-binding domain"/>
    <property type="match status" value="1"/>
</dbReference>
<sequence length="442" mass="47311">MTQTFETIVIGGGVGGAGAAMRAVAHGQSVAVIEQRDWGGTTVTRGSTPKKVLLAGVEAHRAFAQQNGPVPPVDWSRLAAHRDAVVGQTQERFKQRFQTNGVTTFEGHAEFVNDQQVRVNGELLTAKNFVIATGARPREVAIPGGQLIQHSGSFFRSHQLPQHITILGAGVIAFAIAGIASEAGATVTLIQHNHVTLRGFDGQLVQTLLASLAKHNVHMIFDDEISQLAQTPTGLEVTTQQGAHWSTDVVYAALGRLANVEDLNLKAAGVAVPPHGIRVNEYLQTSNPHIYAVGDCAVTGTPNLANYAIYQGKYVGDALSAPQAFPITYPLQASAVFSLPRLAQVGASVAVARQDPAHYTLKTVDLSQWLTYQRNYDTDAKLLLVINRQSGEVVGAEAISLQADTVINQLALLIQQHVTPEALHDTFFAYPSTAADLYGIWT</sequence>
<comment type="caution">
    <text evidence="7">The sequence shown here is derived from an EMBL/GenBank/DDBJ whole genome shotgun (WGS) entry which is preliminary data.</text>
</comment>
<dbReference type="RefSeq" id="WP_203642631.1">
    <property type="nucleotide sequence ID" value="NZ_BOLN01000001.1"/>
</dbReference>
<dbReference type="Gene3D" id="3.50.50.60">
    <property type="entry name" value="FAD/NAD(P)-binding domain"/>
    <property type="match status" value="2"/>
</dbReference>
<reference evidence="8" key="1">
    <citation type="journal article" date="2019" name="Int. J. Syst. Evol. Microbiol.">
        <title>The Global Catalogue of Microorganisms (GCM) 10K type strain sequencing project: providing services to taxonomists for standard genome sequencing and annotation.</title>
        <authorList>
            <consortium name="The Broad Institute Genomics Platform"/>
            <consortium name="The Broad Institute Genome Sequencing Center for Infectious Disease"/>
            <person name="Wu L."/>
            <person name="Ma J."/>
        </authorList>
    </citation>
    <scope>NUCLEOTIDE SEQUENCE [LARGE SCALE GENOMIC DNA]</scope>
    <source>
        <strain evidence="8">CCM 8979</strain>
    </source>
</reference>
<evidence type="ECO:0000256" key="1">
    <source>
        <dbReference type="ARBA" id="ARBA00001974"/>
    </source>
</evidence>
<dbReference type="EC" id="1.-.-.-" evidence="7"/>
<feature type="domain" description="FAD/NAD(P)-binding" evidence="6">
    <location>
        <begin position="6"/>
        <end position="312"/>
    </location>
</feature>
<protein>
    <submittedName>
        <fullName evidence="7">Dihydrolipoyl dehydrogenase family protein</fullName>
        <ecNumber evidence="7">1.-.-.-</ecNumber>
    </submittedName>
</protein>
<keyword evidence="3" id="KW-0285">Flavoprotein</keyword>
<evidence type="ECO:0000313" key="8">
    <source>
        <dbReference type="Proteomes" id="UP001597189"/>
    </source>
</evidence>
<dbReference type="PANTHER" id="PTHR43014:SF5">
    <property type="entry name" value="GLUTATHIONE REDUCTASE (NADPH)"/>
    <property type="match status" value="1"/>
</dbReference>
<dbReference type="InterPro" id="IPR004099">
    <property type="entry name" value="Pyr_nucl-diS_OxRdtase_dimer"/>
</dbReference>
<evidence type="ECO:0000256" key="4">
    <source>
        <dbReference type="ARBA" id="ARBA00022827"/>
    </source>
</evidence>
<dbReference type="InterPro" id="IPR023753">
    <property type="entry name" value="FAD/NAD-binding_dom"/>
</dbReference>
<evidence type="ECO:0000256" key="3">
    <source>
        <dbReference type="ARBA" id="ARBA00022630"/>
    </source>
</evidence>
<dbReference type="Proteomes" id="UP001597189">
    <property type="component" value="Unassembled WGS sequence"/>
</dbReference>